<feature type="chain" id="PRO_5045313983" evidence="2">
    <location>
        <begin position="25"/>
        <end position="54"/>
    </location>
</feature>
<evidence type="ECO:0000256" key="2">
    <source>
        <dbReference type="SAM" id="SignalP"/>
    </source>
</evidence>
<keyword evidence="2" id="KW-0732">Signal</keyword>
<reference evidence="4" key="1">
    <citation type="journal article" date="2019" name="Int. J. Syst. Evol. Microbiol.">
        <title>The Global Catalogue of Microorganisms (GCM) 10K type strain sequencing project: providing services to taxonomists for standard genome sequencing and annotation.</title>
        <authorList>
            <consortium name="The Broad Institute Genomics Platform"/>
            <consortium name="The Broad Institute Genome Sequencing Center for Infectious Disease"/>
            <person name="Wu L."/>
            <person name="Ma J."/>
        </authorList>
    </citation>
    <scope>NUCLEOTIDE SEQUENCE [LARGE SCALE GENOMIC DNA]</scope>
    <source>
        <strain evidence="4">JCM 16082</strain>
    </source>
</reference>
<keyword evidence="4" id="KW-1185">Reference proteome</keyword>
<evidence type="ECO:0000313" key="4">
    <source>
        <dbReference type="Proteomes" id="UP001500507"/>
    </source>
</evidence>
<evidence type="ECO:0000313" key="3">
    <source>
        <dbReference type="EMBL" id="GAA0870953.1"/>
    </source>
</evidence>
<dbReference type="Proteomes" id="UP001500507">
    <property type="component" value="Unassembled WGS sequence"/>
</dbReference>
<evidence type="ECO:0000256" key="1">
    <source>
        <dbReference type="SAM" id="MobiDB-lite"/>
    </source>
</evidence>
<feature type="signal peptide" evidence="2">
    <location>
        <begin position="1"/>
        <end position="24"/>
    </location>
</feature>
<dbReference type="EMBL" id="BAAAFG010000001">
    <property type="protein sequence ID" value="GAA0870953.1"/>
    <property type="molecule type" value="Genomic_DNA"/>
</dbReference>
<organism evidence="3 4">
    <name type="scientific">Gangjinia marincola</name>
    <dbReference type="NCBI Taxonomy" id="578463"/>
    <lineage>
        <taxon>Bacteria</taxon>
        <taxon>Pseudomonadati</taxon>
        <taxon>Bacteroidota</taxon>
        <taxon>Flavobacteriia</taxon>
        <taxon>Flavobacteriales</taxon>
        <taxon>Flavobacteriaceae</taxon>
        <taxon>Gangjinia</taxon>
    </lineage>
</organism>
<comment type="caution">
    <text evidence="3">The sequence shown here is derived from an EMBL/GenBank/DDBJ whole genome shotgun (WGS) entry which is preliminary data.</text>
</comment>
<gene>
    <name evidence="3" type="ORF">GCM10009117_00980</name>
</gene>
<protein>
    <submittedName>
        <fullName evidence="3">Uncharacterized protein</fullName>
    </submittedName>
</protein>
<proteinExistence type="predicted"/>
<sequence>MKTKNFIFTLAAVATLSITTISFAQQQPQEKSETKTTKQLPKVEKAEIKIPTKG</sequence>
<feature type="compositionally biased region" description="Basic and acidic residues" evidence="1">
    <location>
        <begin position="30"/>
        <end position="54"/>
    </location>
</feature>
<feature type="region of interest" description="Disordered" evidence="1">
    <location>
        <begin position="25"/>
        <end position="54"/>
    </location>
</feature>
<name>A0ABP3XS18_9FLAO</name>
<dbReference type="RefSeq" id="WP_343762417.1">
    <property type="nucleotide sequence ID" value="NZ_BAAAFG010000001.1"/>
</dbReference>
<accession>A0ABP3XS18</accession>